<feature type="transmembrane region" description="Helical" evidence="6">
    <location>
        <begin position="46"/>
        <end position="65"/>
    </location>
</feature>
<feature type="transmembrane region" description="Helical" evidence="6">
    <location>
        <begin position="12"/>
        <end position="34"/>
    </location>
</feature>
<evidence type="ECO:0000256" key="6">
    <source>
        <dbReference type="SAM" id="Phobius"/>
    </source>
</evidence>
<feature type="transmembrane region" description="Helical" evidence="6">
    <location>
        <begin position="337"/>
        <end position="361"/>
    </location>
</feature>
<keyword evidence="4 6" id="KW-1133">Transmembrane helix</keyword>
<dbReference type="PROSITE" id="PS00428">
    <property type="entry name" value="FTSW_RODA_SPOVE"/>
    <property type="match status" value="1"/>
</dbReference>
<dbReference type="GO" id="GO:0015648">
    <property type="term" value="F:lipid-linked peptidoglycan transporter activity"/>
    <property type="evidence" value="ECO:0007669"/>
    <property type="project" value="TreeGrafter"/>
</dbReference>
<keyword evidence="5 6" id="KW-0472">Membrane</keyword>
<evidence type="ECO:0000256" key="3">
    <source>
        <dbReference type="ARBA" id="ARBA00022960"/>
    </source>
</evidence>
<keyword evidence="2 6" id="KW-0812">Transmembrane</keyword>
<dbReference type="InterPro" id="IPR011923">
    <property type="entry name" value="RodA/MrdB"/>
</dbReference>
<dbReference type="NCBIfam" id="TIGR02210">
    <property type="entry name" value="rodA_shape"/>
    <property type="match status" value="1"/>
</dbReference>
<organism evidence="7 8">
    <name type="scientific">Candidatus Jacksonbacteria bacterium RIFCSPLOWO2_02_FULL_44_20</name>
    <dbReference type="NCBI Taxonomy" id="1798460"/>
    <lineage>
        <taxon>Bacteria</taxon>
        <taxon>Candidatus Jacksoniibacteriota</taxon>
    </lineage>
</organism>
<evidence type="ECO:0000256" key="1">
    <source>
        <dbReference type="ARBA" id="ARBA00004141"/>
    </source>
</evidence>
<dbReference type="PROSITE" id="PS51257">
    <property type="entry name" value="PROKAR_LIPOPROTEIN"/>
    <property type="match status" value="1"/>
</dbReference>
<evidence type="ECO:0000256" key="2">
    <source>
        <dbReference type="ARBA" id="ARBA00022692"/>
    </source>
</evidence>
<feature type="transmembrane region" description="Helical" evidence="6">
    <location>
        <begin position="102"/>
        <end position="125"/>
    </location>
</feature>
<feature type="transmembrane region" description="Helical" evidence="6">
    <location>
        <begin position="137"/>
        <end position="154"/>
    </location>
</feature>
<dbReference type="Proteomes" id="UP000178315">
    <property type="component" value="Unassembled WGS sequence"/>
</dbReference>
<dbReference type="GO" id="GO:0008360">
    <property type="term" value="P:regulation of cell shape"/>
    <property type="evidence" value="ECO:0007669"/>
    <property type="project" value="UniProtKB-KW"/>
</dbReference>
<dbReference type="Pfam" id="PF01098">
    <property type="entry name" value="FTSW_RODA_SPOVE"/>
    <property type="match status" value="1"/>
</dbReference>
<dbReference type="GO" id="GO:0005886">
    <property type="term" value="C:plasma membrane"/>
    <property type="evidence" value="ECO:0007669"/>
    <property type="project" value="TreeGrafter"/>
</dbReference>
<gene>
    <name evidence="7" type="ORF">A3H61_04780</name>
</gene>
<evidence type="ECO:0000313" key="8">
    <source>
        <dbReference type="Proteomes" id="UP000178315"/>
    </source>
</evidence>
<name>A0A1G2ABK2_9BACT</name>
<keyword evidence="3" id="KW-0133">Cell shape</keyword>
<evidence type="ECO:0000256" key="5">
    <source>
        <dbReference type="ARBA" id="ARBA00023136"/>
    </source>
</evidence>
<dbReference type="PANTHER" id="PTHR30474">
    <property type="entry name" value="CELL CYCLE PROTEIN"/>
    <property type="match status" value="1"/>
</dbReference>
<sequence>MKLSVYSRFRNFDWGILISGIFLILIGCATLYSLELNNENPDFSLLLRQGAASVLGIFLLIAALFTDFRHLKSYAYILYLLGLTMLASLLVFGVTIHGTRGWFALAGITFQPVELFKIFFIIALARFFSSIRTINDPMNLLKLILFLIAPAILILLQPDLGTLIILVAIFAGYLFTAKLKRVFILFFIFITLLGVIASWQFLAPYQKDRISSFFNPDMNTKGSAYNITQSKIAIGSGRMFGRGLGLGTQSSLHFLPEEETDFIFAVISESLGFVGGGLLILLYTFLLSRIISLANRLDDPFGSLIALGVFFWFAFQGFANIAMNIGLLPIFGVPLPFVSYGGSSLLVSIFAIGVLESAALFSPRKS</sequence>
<dbReference type="InterPro" id="IPR001182">
    <property type="entry name" value="FtsW/RodA"/>
</dbReference>
<feature type="transmembrane region" description="Helical" evidence="6">
    <location>
        <begin position="160"/>
        <end position="176"/>
    </location>
</feature>
<feature type="transmembrane region" description="Helical" evidence="6">
    <location>
        <begin position="304"/>
        <end position="331"/>
    </location>
</feature>
<evidence type="ECO:0000313" key="7">
    <source>
        <dbReference type="EMBL" id="OGY73437.1"/>
    </source>
</evidence>
<comment type="subcellular location">
    <subcellularLocation>
        <location evidence="1">Membrane</location>
        <topology evidence="1">Multi-pass membrane protein</topology>
    </subcellularLocation>
</comment>
<feature type="transmembrane region" description="Helical" evidence="6">
    <location>
        <begin position="262"/>
        <end position="283"/>
    </location>
</feature>
<protein>
    <submittedName>
        <fullName evidence="7">Rod shape-determining protein RodA</fullName>
    </submittedName>
</protein>
<feature type="transmembrane region" description="Helical" evidence="6">
    <location>
        <begin position="77"/>
        <end position="96"/>
    </location>
</feature>
<feature type="transmembrane region" description="Helical" evidence="6">
    <location>
        <begin position="183"/>
        <end position="202"/>
    </location>
</feature>
<dbReference type="GO" id="GO:0051301">
    <property type="term" value="P:cell division"/>
    <property type="evidence" value="ECO:0007669"/>
    <property type="project" value="InterPro"/>
</dbReference>
<dbReference type="AlphaFoldDB" id="A0A1G2ABK2"/>
<proteinExistence type="predicted"/>
<dbReference type="InterPro" id="IPR018365">
    <property type="entry name" value="Cell_cycle_FtsW-rel_CS"/>
</dbReference>
<dbReference type="GO" id="GO:0032153">
    <property type="term" value="C:cell division site"/>
    <property type="evidence" value="ECO:0007669"/>
    <property type="project" value="TreeGrafter"/>
</dbReference>
<evidence type="ECO:0000256" key="4">
    <source>
        <dbReference type="ARBA" id="ARBA00022989"/>
    </source>
</evidence>
<dbReference type="EMBL" id="MHJU01000012">
    <property type="protein sequence ID" value="OGY73437.1"/>
    <property type="molecule type" value="Genomic_DNA"/>
</dbReference>
<accession>A0A1G2ABK2</accession>
<reference evidence="7 8" key="1">
    <citation type="journal article" date="2016" name="Nat. Commun.">
        <title>Thousands of microbial genomes shed light on interconnected biogeochemical processes in an aquifer system.</title>
        <authorList>
            <person name="Anantharaman K."/>
            <person name="Brown C.T."/>
            <person name="Hug L.A."/>
            <person name="Sharon I."/>
            <person name="Castelle C.J."/>
            <person name="Probst A.J."/>
            <person name="Thomas B.C."/>
            <person name="Singh A."/>
            <person name="Wilkins M.J."/>
            <person name="Karaoz U."/>
            <person name="Brodie E.L."/>
            <person name="Williams K.H."/>
            <person name="Hubbard S.S."/>
            <person name="Banfield J.F."/>
        </authorList>
    </citation>
    <scope>NUCLEOTIDE SEQUENCE [LARGE SCALE GENOMIC DNA]</scope>
</reference>
<comment type="caution">
    <text evidence="7">The sequence shown here is derived from an EMBL/GenBank/DDBJ whole genome shotgun (WGS) entry which is preliminary data.</text>
</comment>